<dbReference type="GO" id="GO:0016020">
    <property type="term" value="C:membrane"/>
    <property type="evidence" value="ECO:0007669"/>
    <property type="project" value="UniProtKB-SubCell"/>
</dbReference>
<evidence type="ECO:0000259" key="10">
    <source>
        <dbReference type="PROSITE" id="PS50003"/>
    </source>
</evidence>
<dbReference type="EMBL" id="JAUNZN010000131">
    <property type="protein sequence ID" value="KAK4805272.1"/>
    <property type="molecule type" value="Genomic_DNA"/>
</dbReference>
<dbReference type="CDD" id="cd00160">
    <property type="entry name" value="RhoGEF"/>
    <property type="match status" value="1"/>
</dbReference>
<name>A0AAN7MGT4_MYCAM</name>
<keyword evidence="13" id="KW-1185">Reference proteome</keyword>
<dbReference type="Pfam" id="PF17838">
    <property type="entry name" value="PH_16"/>
    <property type="match status" value="1"/>
</dbReference>
<evidence type="ECO:0000259" key="11">
    <source>
        <dbReference type="PROSITE" id="PS50010"/>
    </source>
</evidence>
<keyword evidence="4" id="KW-0963">Cytoplasm</keyword>
<dbReference type="GO" id="GO:0005737">
    <property type="term" value="C:cytoplasm"/>
    <property type="evidence" value="ECO:0007669"/>
    <property type="project" value="UniProtKB-SubCell"/>
</dbReference>
<dbReference type="InterPro" id="IPR036305">
    <property type="entry name" value="RGS_sf"/>
</dbReference>
<dbReference type="Gene3D" id="1.10.167.10">
    <property type="entry name" value="Regulator of G-protein Signalling 4, domain 2"/>
    <property type="match status" value="1"/>
</dbReference>
<keyword evidence="8" id="KW-0472">Membrane</keyword>
<dbReference type="GO" id="GO:0035556">
    <property type="term" value="P:intracellular signal transduction"/>
    <property type="evidence" value="ECO:0007669"/>
    <property type="project" value="InterPro"/>
</dbReference>
<feature type="compositionally biased region" description="Low complexity" evidence="9">
    <location>
        <begin position="1054"/>
        <end position="1070"/>
    </location>
</feature>
<dbReference type="InterPro" id="IPR011993">
    <property type="entry name" value="PH-like_dom_sf"/>
</dbReference>
<keyword evidence="6" id="KW-0344">Guanine-nucleotide releasing factor</keyword>
<protein>
    <recommendedName>
        <fullName evidence="14">Rho guanine nucleotide exchange factor 1</fullName>
    </recommendedName>
</protein>
<dbReference type="Pfam" id="PF00621">
    <property type="entry name" value="RhoGEF"/>
    <property type="match status" value="1"/>
</dbReference>
<dbReference type="Gene3D" id="1.20.900.10">
    <property type="entry name" value="Dbl homology (DH) domain"/>
    <property type="match status" value="1"/>
</dbReference>
<dbReference type="SUPFAM" id="SSF48065">
    <property type="entry name" value="DBL homology domain (DH-domain)"/>
    <property type="match status" value="1"/>
</dbReference>
<dbReference type="Gene3D" id="2.30.29.30">
    <property type="entry name" value="Pleckstrin-homology domain (PH domain)/Phosphotyrosine-binding domain (PTB)"/>
    <property type="match status" value="1"/>
</dbReference>
<comment type="subcellular location">
    <subcellularLocation>
        <location evidence="2">Cytoplasm</location>
    </subcellularLocation>
    <subcellularLocation>
        <location evidence="1">Membrane</location>
    </subcellularLocation>
</comment>
<evidence type="ECO:0000256" key="3">
    <source>
        <dbReference type="ARBA" id="ARBA00022468"/>
    </source>
</evidence>
<evidence type="ECO:0000256" key="2">
    <source>
        <dbReference type="ARBA" id="ARBA00004496"/>
    </source>
</evidence>
<organism evidence="12 13">
    <name type="scientific">Mycteria americana</name>
    <name type="common">Wood stork</name>
    <dbReference type="NCBI Taxonomy" id="33587"/>
    <lineage>
        <taxon>Eukaryota</taxon>
        <taxon>Metazoa</taxon>
        <taxon>Chordata</taxon>
        <taxon>Craniata</taxon>
        <taxon>Vertebrata</taxon>
        <taxon>Euteleostomi</taxon>
        <taxon>Archelosauria</taxon>
        <taxon>Archosauria</taxon>
        <taxon>Dinosauria</taxon>
        <taxon>Saurischia</taxon>
        <taxon>Theropoda</taxon>
        <taxon>Coelurosauria</taxon>
        <taxon>Aves</taxon>
        <taxon>Neognathae</taxon>
        <taxon>Neoaves</taxon>
        <taxon>Aequornithes</taxon>
        <taxon>Ciconiiformes</taxon>
        <taxon>Ciconiidae</taxon>
        <taxon>Mycteria</taxon>
    </lineage>
</organism>
<dbReference type="GO" id="GO:0001664">
    <property type="term" value="F:G protein-coupled receptor binding"/>
    <property type="evidence" value="ECO:0007669"/>
    <property type="project" value="TreeGrafter"/>
</dbReference>
<reference evidence="12 13" key="1">
    <citation type="journal article" date="2023" name="J. Hered.">
        <title>Chromosome-level genome of the wood stork (Mycteria americana) provides insight into avian chromosome evolution.</title>
        <authorList>
            <person name="Flamio R. Jr."/>
            <person name="Ramstad K.M."/>
        </authorList>
    </citation>
    <scope>NUCLEOTIDE SEQUENCE [LARGE SCALE GENOMIC DNA]</scope>
    <source>
        <strain evidence="12">JAX WOST 10</strain>
    </source>
</reference>
<evidence type="ECO:0000256" key="8">
    <source>
        <dbReference type="ARBA" id="ARBA00023136"/>
    </source>
</evidence>
<gene>
    <name evidence="12" type="ORF">QYF61_002898</name>
</gene>
<feature type="region of interest" description="Disordered" evidence="9">
    <location>
        <begin position="280"/>
        <end position="575"/>
    </location>
</feature>
<dbReference type="SMART" id="SM00233">
    <property type="entry name" value="PH"/>
    <property type="match status" value="1"/>
</dbReference>
<feature type="region of interest" description="Disordered" evidence="9">
    <location>
        <begin position="952"/>
        <end position="1015"/>
    </location>
</feature>
<dbReference type="InterPro" id="IPR044926">
    <property type="entry name" value="RGS_subdomain_2"/>
</dbReference>
<feature type="compositionally biased region" description="Pro residues" evidence="9">
    <location>
        <begin position="461"/>
        <end position="484"/>
    </location>
</feature>
<dbReference type="PROSITE" id="PS00741">
    <property type="entry name" value="DH_1"/>
    <property type="match status" value="1"/>
</dbReference>
<evidence type="ECO:0000256" key="5">
    <source>
        <dbReference type="ARBA" id="ARBA00022553"/>
    </source>
</evidence>
<dbReference type="InterPro" id="IPR041020">
    <property type="entry name" value="PH_16"/>
</dbReference>
<dbReference type="GO" id="GO:0007186">
    <property type="term" value="P:G protein-coupled receptor signaling pathway"/>
    <property type="evidence" value="ECO:0007669"/>
    <property type="project" value="TreeGrafter"/>
</dbReference>
<keyword evidence="3" id="KW-0343">GTPase activation</keyword>
<dbReference type="AlphaFoldDB" id="A0AAN7MGT4"/>
<evidence type="ECO:0000256" key="4">
    <source>
        <dbReference type="ARBA" id="ARBA00022490"/>
    </source>
</evidence>
<dbReference type="SUPFAM" id="SSF48097">
    <property type="entry name" value="Regulator of G-protein signaling, RGS"/>
    <property type="match status" value="1"/>
</dbReference>
<dbReference type="CDD" id="cd14679">
    <property type="entry name" value="PH_p115RhoGEF"/>
    <property type="match status" value="1"/>
</dbReference>
<feature type="domain" description="PH" evidence="10">
    <location>
        <begin position="834"/>
        <end position="947"/>
    </location>
</feature>
<feature type="compositionally biased region" description="Basic and acidic residues" evidence="9">
    <location>
        <begin position="991"/>
        <end position="1001"/>
    </location>
</feature>
<evidence type="ECO:0000256" key="9">
    <source>
        <dbReference type="SAM" id="MobiDB-lite"/>
    </source>
</evidence>
<sequence>MEPEEAFNGSPAAGARGAGSSVVAIIGAEDEDFENDIEPNPDDQNSLFQSLELVRQHPAYLMAFLQHVVLQFDSCPVLCYLHVDMLRRMNPKEGKKQFLEFCHMFLDKAGLLRVPVPHQVQFELDRTRPELLSDEVQRRYLQEIQAFQEPEISRQLEDFRSKRLMGMTPGEQELTELESYRTRDHGIREAKEKQLAEMLLARLEEMHSAIFGAIVTYMKYLGVKTKLGDGKKSKSNFFRKKISGSKKADELQAKSRKGFSLPGAALWGRDAHNADFRQSKVPEGEAEKVPHPERKGPKAAEKTDGGAARPRAGVTGAPDPPSVAVTINPPPGEGAEGDPAHRPSRPVGSDPPGPSELGDPSPRGLCPTEPPVGEQHPTEEGAENERPPARADAWLRTPPPNQMHGPPQEISRRFSSPHPVCARTLSPPPPGRRSPPPRALCAACPRPSVRPSRWGRVSACPRPPLGFPPAAGRPPLAPLAPRPAAPRRLPGKLGRSESLRVYERKRSQRGSAKGKQPRSRSDVDLQAATHATRPEEGPAPQPGRRRPTLEPGGPGGGEPPQSFLLPQPEETEPRVAELELEPPPWRQLAAPDALLRLKKSEVKRQEVINELFLTEHAHVRMLRVLLEVFYQPMLREAFFDEHELSNIFPSLEDLVEVHTVFLDSLKKLREESGYVISEIGDVLLARFEGTEGSWFQKISARFCSRQSFALEQLKAKQRKDTRFSQFIQEAESQPRCRRLQLKDIIPTEMQRLTKYPLLLHNITKCTEAAGERAKVEQAAECCRQILNHVNQEVRDMENLMKLKDYQRRLDLSNLKQSMDPLLSEFKNTDITKRNLVHEGPLTWRVTRDKAVDVHVLLLDDLLVLLQRQEERLVLRCHSRTITPTPDGKQMLSPIIKLSSAMTREVATDHKAFYVIISWENGAQIYELVAQTVSERKNWCAMISETAGSLKLPGSHRAKTSRVGQSPHSPIYGYREPLLSSSENGGSLKEPLPLDEREKDGAVEGTEFEGSPEKREAERALAELLALRRPPRPGGEGGLAAAALGRVSALKQLLPGSMPAAGDGDGAASPPEDAWGGPGLAPPEDERRDAGDGAESEGEGRGQRPEGGAAGGTPNGPRSPQWGSQLPEAGGPVPPLALPPQQAAWLGDELQGLEETLQRLKTPPADSGPPSPHAVGQQLGAAGHIPTRLPPCATPPGTPHLP</sequence>
<evidence type="ECO:0000313" key="12">
    <source>
        <dbReference type="EMBL" id="KAK4805272.1"/>
    </source>
</evidence>
<dbReference type="InterPro" id="IPR000219">
    <property type="entry name" value="DH_dom"/>
</dbReference>
<keyword evidence="7" id="KW-0175">Coiled coil</keyword>
<dbReference type="PANTHER" id="PTHR45872:SF4">
    <property type="entry name" value="RHO GUANINE NUCLEOTIDE EXCHANGE FACTOR 1"/>
    <property type="match status" value="1"/>
</dbReference>
<comment type="caution">
    <text evidence="12">The sequence shown here is derived from an EMBL/GenBank/DDBJ whole genome shotgun (WGS) entry which is preliminary data.</text>
</comment>
<dbReference type="Pfam" id="PF09128">
    <property type="entry name" value="RGS-like"/>
    <property type="match status" value="1"/>
</dbReference>
<dbReference type="PROSITE" id="PS50003">
    <property type="entry name" value="PH_DOMAIN"/>
    <property type="match status" value="1"/>
</dbReference>
<feature type="region of interest" description="Disordered" evidence="9">
    <location>
        <begin position="1054"/>
        <end position="1201"/>
    </location>
</feature>
<dbReference type="PANTHER" id="PTHR45872">
    <property type="entry name" value="RHO GUANINE NUCLEOTIDE EXCHANGE FACTOR 2, ISOFORM D"/>
    <property type="match status" value="1"/>
</dbReference>
<dbReference type="Proteomes" id="UP001333110">
    <property type="component" value="Unassembled WGS sequence"/>
</dbReference>
<evidence type="ECO:0000256" key="1">
    <source>
        <dbReference type="ARBA" id="ARBA00004370"/>
    </source>
</evidence>
<dbReference type="PROSITE" id="PS50010">
    <property type="entry name" value="DH_2"/>
    <property type="match status" value="1"/>
</dbReference>
<dbReference type="InterPro" id="IPR001331">
    <property type="entry name" value="GDS_CDC24_CS"/>
</dbReference>
<keyword evidence="5" id="KW-0597">Phosphoprotein</keyword>
<dbReference type="SMART" id="SM00325">
    <property type="entry name" value="RhoGEF"/>
    <property type="match status" value="1"/>
</dbReference>
<dbReference type="InterPro" id="IPR015212">
    <property type="entry name" value="RGS-like_dom"/>
</dbReference>
<feature type="compositionally biased region" description="Basic and acidic residues" evidence="9">
    <location>
        <begin position="376"/>
        <end position="389"/>
    </location>
</feature>
<dbReference type="GO" id="GO:0005096">
    <property type="term" value="F:GTPase activator activity"/>
    <property type="evidence" value="ECO:0007669"/>
    <property type="project" value="UniProtKB-KW"/>
</dbReference>
<dbReference type="FunFam" id="1.20.900.10:FF:000006">
    <property type="entry name" value="Rho guanine nucleotide exchange factor (GEF) 11"/>
    <property type="match status" value="1"/>
</dbReference>
<evidence type="ECO:0000256" key="6">
    <source>
        <dbReference type="ARBA" id="ARBA00022658"/>
    </source>
</evidence>
<feature type="compositionally biased region" description="Pro residues" evidence="9">
    <location>
        <begin position="426"/>
        <end position="438"/>
    </location>
</feature>
<dbReference type="SUPFAM" id="SSF50729">
    <property type="entry name" value="PH domain-like"/>
    <property type="match status" value="1"/>
</dbReference>
<feature type="compositionally biased region" description="Basic and acidic residues" evidence="9">
    <location>
        <begin position="494"/>
        <end position="505"/>
    </location>
</feature>
<proteinExistence type="predicted"/>
<dbReference type="FunFam" id="2.30.29.30:FF:000072">
    <property type="entry name" value="Rho guanine nucleotide exchange factor 1"/>
    <property type="match status" value="1"/>
</dbReference>
<evidence type="ECO:0000313" key="13">
    <source>
        <dbReference type="Proteomes" id="UP001333110"/>
    </source>
</evidence>
<feature type="compositionally biased region" description="Pro residues" evidence="9">
    <location>
        <begin position="1187"/>
        <end position="1201"/>
    </location>
</feature>
<dbReference type="InterPro" id="IPR001849">
    <property type="entry name" value="PH_domain"/>
</dbReference>
<dbReference type="InterPro" id="IPR035899">
    <property type="entry name" value="DBL_dom_sf"/>
</dbReference>
<feature type="compositionally biased region" description="Basic and acidic residues" evidence="9">
    <location>
        <begin position="280"/>
        <end position="304"/>
    </location>
</feature>
<accession>A0AAN7MGT4</accession>
<feature type="domain" description="DH" evidence="11">
    <location>
        <begin position="603"/>
        <end position="792"/>
    </location>
</feature>
<dbReference type="GO" id="GO:0005085">
    <property type="term" value="F:guanyl-nucleotide exchange factor activity"/>
    <property type="evidence" value="ECO:0007669"/>
    <property type="project" value="UniProtKB-KW"/>
</dbReference>
<evidence type="ECO:0000256" key="7">
    <source>
        <dbReference type="ARBA" id="ARBA00023054"/>
    </source>
</evidence>
<feature type="non-terminal residue" evidence="12">
    <location>
        <position position="1201"/>
    </location>
</feature>
<evidence type="ECO:0008006" key="14">
    <source>
        <dbReference type="Google" id="ProtNLM"/>
    </source>
</evidence>